<reference evidence="2" key="2">
    <citation type="submission" date="2021-01" db="EMBL/GenBank/DDBJ databases">
        <authorList>
            <person name="Schikora-Tamarit M.A."/>
        </authorList>
    </citation>
    <scope>NUCLEOTIDE SEQUENCE</scope>
    <source>
        <strain evidence="2">CBS6341</strain>
    </source>
</reference>
<feature type="region of interest" description="Disordered" evidence="1">
    <location>
        <begin position="15"/>
        <end position="34"/>
    </location>
</feature>
<gene>
    <name evidence="2" type="ORF">WICMUC_004034</name>
</gene>
<organism evidence="2 3">
    <name type="scientific">Wickerhamomyces mucosus</name>
    <dbReference type="NCBI Taxonomy" id="1378264"/>
    <lineage>
        <taxon>Eukaryota</taxon>
        <taxon>Fungi</taxon>
        <taxon>Dikarya</taxon>
        <taxon>Ascomycota</taxon>
        <taxon>Saccharomycotina</taxon>
        <taxon>Saccharomycetes</taxon>
        <taxon>Phaffomycetales</taxon>
        <taxon>Wickerhamomycetaceae</taxon>
        <taxon>Wickerhamomyces</taxon>
    </lineage>
</organism>
<feature type="compositionally biased region" description="Acidic residues" evidence="1">
    <location>
        <begin position="16"/>
        <end position="27"/>
    </location>
</feature>
<dbReference type="Proteomes" id="UP000769528">
    <property type="component" value="Unassembled WGS sequence"/>
</dbReference>
<name>A0A9P8PIQ4_9ASCO</name>
<evidence type="ECO:0000313" key="2">
    <source>
        <dbReference type="EMBL" id="KAH3672812.1"/>
    </source>
</evidence>
<evidence type="ECO:0000256" key="1">
    <source>
        <dbReference type="SAM" id="MobiDB-lite"/>
    </source>
</evidence>
<comment type="caution">
    <text evidence="2">The sequence shown here is derived from an EMBL/GenBank/DDBJ whole genome shotgun (WGS) entry which is preliminary data.</text>
</comment>
<evidence type="ECO:0000313" key="3">
    <source>
        <dbReference type="Proteomes" id="UP000769528"/>
    </source>
</evidence>
<dbReference type="OrthoDB" id="10349263at2759"/>
<sequence length="124" mass="13873">MNLHQIIEAIGGIGGDLDDEKDAEGNDLDIPIPSFETVDSDEEENDISKTEVDNDRALLNNKFIPGLEELVIGQPRDLNDVYSLGFDKIIEDKYTLQGLKDFSILAFKLADEPFDVLPPKHDEE</sequence>
<reference evidence="2" key="1">
    <citation type="journal article" date="2021" name="Open Biol.">
        <title>Shared evolutionary footprints suggest mitochondrial oxidative damage underlies multiple complex I losses in fungi.</title>
        <authorList>
            <person name="Schikora-Tamarit M.A."/>
            <person name="Marcet-Houben M."/>
            <person name="Nosek J."/>
            <person name="Gabaldon T."/>
        </authorList>
    </citation>
    <scope>NUCLEOTIDE SEQUENCE</scope>
    <source>
        <strain evidence="2">CBS6341</strain>
    </source>
</reference>
<dbReference type="AlphaFoldDB" id="A0A9P8PIQ4"/>
<keyword evidence="3" id="KW-1185">Reference proteome</keyword>
<dbReference type="EMBL" id="JAEUBF010001112">
    <property type="protein sequence ID" value="KAH3672812.1"/>
    <property type="molecule type" value="Genomic_DNA"/>
</dbReference>
<proteinExistence type="predicted"/>
<accession>A0A9P8PIQ4</accession>
<protein>
    <submittedName>
        <fullName evidence="2">Uncharacterized protein</fullName>
    </submittedName>
</protein>